<dbReference type="InterPro" id="IPR028842">
    <property type="entry name" value="Afadin"/>
</dbReference>
<evidence type="ECO:0000256" key="1">
    <source>
        <dbReference type="SAM" id="MobiDB-lite"/>
    </source>
</evidence>
<dbReference type="PANTHER" id="PTHR10398:SF2">
    <property type="entry name" value="AFADIN"/>
    <property type="match status" value="1"/>
</dbReference>
<dbReference type="SMART" id="SM01132">
    <property type="entry name" value="DIL"/>
    <property type="match status" value="1"/>
</dbReference>
<evidence type="ECO:0000313" key="4">
    <source>
        <dbReference type="WBParaSite" id="L893_g30884.t1"/>
    </source>
</evidence>
<evidence type="ECO:0000313" key="3">
    <source>
        <dbReference type="Proteomes" id="UP000095287"/>
    </source>
</evidence>
<dbReference type="WBParaSite" id="L893_g30884.t1">
    <property type="protein sequence ID" value="L893_g30884.t1"/>
    <property type="gene ID" value="L893_g30884"/>
</dbReference>
<dbReference type="InterPro" id="IPR002710">
    <property type="entry name" value="Dilute_dom"/>
</dbReference>
<dbReference type="GO" id="GO:0050839">
    <property type="term" value="F:cell adhesion molecule binding"/>
    <property type="evidence" value="ECO:0007669"/>
    <property type="project" value="TreeGrafter"/>
</dbReference>
<dbReference type="PROSITE" id="PS51126">
    <property type="entry name" value="DILUTE"/>
    <property type="match status" value="1"/>
</dbReference>
<name>A0A1I7ZXG6_9BILA</name>
<proteinExistence type="predicted"/>
<evidence type="ECO:0000259" key="2">
    <source>
        <dbReference type="PROSITE" id="PS51126"/>
    </source>
</evidence>
<feature type="domain" description="Dilute" evidence="2">
    <location>
        <begin position="150"/>
        <end position="389"/>
    </location>
</feature>
<sequence>MLRFGGRNPLLETTFDADGTAPPRSRSLTDLRFAEPGSFRGSMTSLAGDGGRARGPSFTADMLGSMLRSGAPSAVSRSPLPAMLPALIELNDNEDYFFRCVITECQPGSMQFKLSPAFALYMAARYRISRQFQPQTPFERRVQMFRFFIGQIIDNIGRTVASHQNNAEYLTFWLSNSSEFLYILRGDTEIQNILSSTGHLERMQETVEHCYYYLACLIQKSIEQVMGVMTNADMPDKQSTDEVINVLEATMTLFRANRLNAGLTIQLFSHSFYYINQYLFNWMVATPDGRSHLSRAWGVRLRDRLQFVHLWAEKQGLELAAECHMDRIQQAANLLITPKTIDQIASLGATCYKLNSVQVRWLLTHYVSDVCEPEISVNLIDNVVRLAEGQADEVARQDAQSVELEEAKTLDMQFMFPPDGYSIEMVRDLPPGMNEFFHYCQMQGGYFFKFVFLSPETAEASIGRDFIAKAKGTIIQVAIAFS</sequence>
<dbReference type="Proteomes" id="UP000095287">
    <property type="component" value="Unplaced"/>
</dbReference>
<keyword evidence="3" id="KW-1185">Reference proteome</keyword>
<dbReference type="AlphaFoldDB" id="A0A1I7ZXG6"/>
<dbReference type="GO" id="GO:0032880">
    <property type="term" value="P:regulation of protein localization"/>
    <property type="evidence" value="ECO:0007669"/>
    <property type="project" value="TreeGrafter"/>
</dbReference>
<dbReference type="PANTHER" id="PTHR10398">
    <property type="entry name" value="AFADIN"/>
    <property type="match status" value="1"/>
</dbReference>
<organism evidence="3 4">
    <name type="scientific">Steinernema glaseri</name>
    <dbReference type="NCBI Taxonomy" id="37863"/>
    <lineage>
        <taxon>Eukaryota</taxon>
        <taxon>Metazoa</taxon>
        <taxon>Ecdysozoa</taxon>
        <taxon>Nematoda</taxon>
        <taxon>Chromadorea</taxon>
        <taxon>Rhabditida</taxon>
        <taxon>Tylenchina</taxon>
        <taxon>Panagrolaimomorpha</taxon>
        <taxon>Strongyloidoidea</taxon>
        <taxon>Steinernematidae</taxon>
        <taxon>Steinernema</taxon>
    </lineage>
</organism>
<protein>
    <submittedName>
        <fullName evidence="4">Dilute domain-containing protein</fullName>
    </submittedName>
</protein>
<dbReference type="GO" id="GO:0005912">
    <property type="term" value="C:adherens junction"/>
    <property type="evidence" value="ECO:0007669"/>
    <property type="project" value="TreeGrafter"/>
</dbReference>
<dbReference type="Pfam" id="PF01843">
    <property type="entry name" value="DIL"/>
    <property type="match status" value="1"/>
</dbReference>
<reference evidence="4" key="1">
    <citation type="submission" date="2016-11" db="UniProtKB">
        <authorList>
            <consortium name="WormBaseParasite"/>
        </authorList>
    </citation>
    <scope>IDENTIFICATION</scope>
</reference>
<feature type="region of interest" description="Disordered" evidence="1">
    <location>
        <begin position="1"/>
        <end position="30"/>
    </location>
</feature>
<accession>A0A1I7ZXG6</accession>